<dbReference type="InterPro" id="IPR005358">
    <property type="entry name" value="Puta_zinc/iron-chelating_dom"/>
</dbReference>
<evidence type="ECO:0000313" key="2">
    <source>
        <dbReference type="Proteomes" id="UP000613582"/>
    </source>
</evidence>
<reference evidence="1" key="1">
    <citation type="journal article" date="2014" name="Int. J. Syst. Evol. Microbiol.">
        <title>Complete genome sequence of Corynebacterium casei LMG S-19264T (=DSM 44701T), isolated from a smear-ripened cheese.</title>
        <authorList>
            <consortium name="US DOE Joint Genome Institute (JGI-PGF)"/>
            <person name="Walter F."/>
            <person name="Albersmeier A."/>
            <person name="Kalinowski J."/>
            <person name="Ruckert C."/>
        </authorList>
    </citation>
    <scope>NUCLEOTIDE SEQUENCE</scope>
    <source>
        <strain evidence="1">CGMCC 1.12921</strain>
    </source>
</reference>
<accession>A0A8J2Y6Y5</accession>
<dbReference type="AlphaFoldDB" id="A0A8J2Y6Y5"/>
<gene>
    <name evidence="1" type="ORF">GCM10011342_17160</name>
</gene>
<evidence type="ECO:0008006" key="3">
    <source>
        <dbReference type="Google" id="ProtNLM"/>
    </source>
</evidence>
<name>A0A8J2Y6Y5_9PROT</name>
<reference evidence="1" key="2">
    <citation type="submission" date="2020-09" db="EMBL/GenBank/DDBJ databases">
        <authorList>
            <person name="Sun Q."/>
            <person name="Zhou Y."/>
        </authorList>
    </citation>
    <scope>NUCLEOTIDE SEQUENCE</scope>
    <source>
        <strain evidence="1">CGMCC 1.12921</strain>
    </source>
</reference>
<keyword evidence="2" id="KW-1185">Reference proteome</keyword>
<dbReference type="Pfam" id="PF03692">
    <property type="entry name" value="CxxCxxCC"/>
    <property type="match status" value="1"/>
</dbReference>
<comment type="caution">
    <text evidence="1">The sequence shown here is derived from an EMBL/GenBank/DDBJ whole genome shotgun (WGS) entry which is preliminary data.</text>
</comment>
<dbReference type="EMBL" id="BMGH01000001">
    <property type="protein sequence ID" value="GGD08905.1"/>
    <property type="molecule type" value="Genomic_DNA"/>
</dbReference>
<sequence length="184" mass="20210">MRVSDVSIMGLLAGYNKRHGVPAKQSSFHRHAKALDTRRSPEFGIAPRRAEPYRTLMTPEIDCTRCGACCFSSNPHYVQILPQDAGREISPLTVHEANGRQYLNMDIRCGHCALLTLTVDGRLACGDYDNRPEACRAFRAGSFECQMARKHRGHLAAAKMATAFTVVPEEAPGAAIITADPARQ</sequence>
<protein>
    <recommendedName>
        <fullName evidence="3">YkgJ family cysteine cluster protein</fullName>
    </recommendedName>
</protein>
<dbReference type="Proteomes" id="UP000613582">
    <property type="component" value="Unassembled WGS sequence"/>
</dbReference>
<organism evidence="1 2">
    <name type="scientific">Aquisalinus flavus</name>
    <dbReference type="NCBI Taxonomy" id="1526572"/>
    <lineage>
        <taxon>Bacteria</taxon>
        <taxon>Pseudomonadati</taxon>
        <taxon>Pseudomonadota</taxon>
        <taxon>Alphaproteobacteria</taxon>
        <taxon>Parvularculales</taxon>
        <taxon>Parvularculaceae</taxon>
        <taxon>Aquisalinus</taxon>
    </lineage>
</organism>
<proteinExistence type="predicted"/>
<evidence type="ECO:0000313" key="1">
    <source>
        <dbReference type="EMBL" id="GGD08905.1"/>
    </source>
</evidence>